<feature type="region of interest" description="Disordered" evidence="7">
    <location>
        <begin position="1"/>
        <end position="74"/>
    </location>
</feature>
<gene>
    <name evidence="8" type="ORF">NAEGRDRAFT_69249</name>
</gene>
<dbReference type="GO" id="GO:0005879">
    <property type="term" value="C:axonemal microtubule"/>
    <property type="evidence" value="ECO:0007669"/>
    <property type="project" value="InterPro"/>
</dbReference>
<keyword evidence="3" id="KW-0963">Cytoplasm</keyword>
<evidence type="ECO:0000256" key="7">
    <source>
        <dbReference type="SAM" id="MobiDB-lite"/>
    </source>
</evidence>
<evidence type="ECO:0000313" key="8">
    <source>
        <dbReference type="EMBL" id="EFC42877.1"/>
    </source>
</evidence>
<evidence type="ECO:0000256" key="3">
    <source>
        <dbReference type="ARBA" id="ARBA00022490"/>
    </source>
</evidence>
<dbReference type="InParanoid" id="D2VK29"/>
<sequence length="127" mass="14022">MSRMQTSSAAITPLGLETKPLPQSTSSLGSTRQSGTQQLDSAEIHNSQLYQARKEKGNNPLYQTSNASYGSKPLKDVHKPTEYFGSSHSFSKEFVGGMFRNQSLNTNRTRNIAMPDPSFGANHFHDQ</sequence>
<dbReference type="AlphaFoldDB" id="D2VK29"/>
<comment type="subcellular location">
    <subcellularLocation>
        <location evidence="1">Cell projection</location>
        <location evidence="1">Cilium</location>
    </subcellularLocation>
    <subcellularLocation>
        <location evidence="2">Cytoplasm</location>
        <location evidence="2">Cytoskeleton</location>
    </subcellularLocation>
</comment>
<evidence type="ECO:0000256" key="2">
    <source>
        <dbReference type="ARBA" id="ARBA00004245"/>
    </source>
</evidence>
<feature type="compositionally biased region" description="Polar residues" evidence="7">
    <location>
        <begin position="60"/>
        <end position="69"/>
    </location>
</feature>
<keyword evidence="4" id="KW-0206">Cytoskeleton</keyword>
<dbReference type="GeneID" id="8852877"/>
<proteinExistence type="inferred from homology"/>
<name>D2VK29_NAEGR</name>
<dbReference type="PANTHER" id="PTHR20899:SF1">
    <property type="entry name" value="PIERCER OF MICROTUBULE WALL 1 PROTEIN"/>
    <property type="match status" value="1"/>
</dbReference>
<dbReference type="RefSeq" id="XP_002675621.1">
    <property type="nucleotide sequence ID" value="XM_002675575.1"/>
</dbReference>
<feature type="compositionally biased region" description="Polar residues" evidence="7">
    <location>
        <begin position="21"/>
        <end position="50"/>
    </location>
</feature>
<dbReference type="Pfam" id="PF14892">
    <property type="entry name" value="PIRC1_2"/>
    <property type="match status" value="1"/>
</dbReference>
<keyword evidence="9" id="KW-1185">Reference proteome</keyword>
<evidence type="ECO:0000313" key="9">
    <source>
        <dbReference type="Proteomes" id="UP000006671"/>
    </source>
</evidence>
<dbReference type="OMA" id="GANHYHE"/>
<dbReference type="Proteomes" id="UP000006671">
    <property type="component" value="Unassembled WGS sequence"/>
</dbReference>
<evidence type="ECO:0000256" key="4">
    <source>
        <dbReference type="ARBA" id="ARBA00023212"/>
    </source>
</evidence>
<reference evidence="8 9" key="1">
    <citation type="journal article" date="2010" name="Cell">
        <title>The genome of Naegleria gruberi illuminates early eukaryotic versatility.</title>
        <authorList>
            <person name="Fritz-Laylin L.K."/>
            <person name="Prochnik S.E."/>
            <person name="Ginger M.L."/>
            <person name="Dacks J.B."/>
            <person name="Carpenter M.L."/>
            <person name="Field M.C."/>
            <person name="Kuo A."/>
            <person name="Paredez A."/>
            <person name="Chapman J."/>
            <person name="Pham J."/>
            <person name="Shu S."/>
            <person name="Neupane R."/>
            <person name="Cipriano M."/>
            <person name="Mancuso J."/>
            <person name="Tu H."/>
            <person name="Salamov A."/>
            <person name="Lindquist E."/>
            <person name="Shapiro H."/>
            <person name="Lucas S."/>
            <person name="Grigoriev I.V."/>
            <person name="Cande W.Z."/>
            <person name="Fulton C."/>
            <person name="Rokhsar D.S."/>
            <person name="Dawson S.C."/>
        </authorList>
    </citation>
    <scope>NUCLEOTIDE SEQUENCE [LARGE SCALE GENOMIC DNA]</scope>
    <source>
        <strain evidence="8 9">NEG-M</strain>
    </source>
</reference>
<dbReference type="InterPro" id="IPR026507">
    <property type="entry name" value="PIRC1/2"/>
</dbReference>
<keyword evidence="5" id="KW-0966">Cell projection</keyword>
<evidence type="ECO:0000256" key="1">
    <source>
        <dbReference type="ARBA" id="ARBA00004138"/>
    </source>
</evidence>
<evidence type="ECO:0000256" key="5">
    <source>
        <dbReference type="ARBA" id="ARBA00023273"/>
    </source>
</evidence>
<comment type="similarity">
    <text evidence="6">Belongs to the PIERCE1 family.</text>
</comment>
<dbReference type="VEuPathDB" id="AmoebaDB:NAEGRDRAFT_69249"/>
<dbReference type="GO" id="GO:0035082">
    <property type="term" value="P:axoneme assembly"/>
    <property type="evidence" value="ECO:0007669"/>
    <property type="project" value="InterPro"/>
</dbReference>
<feature type="compositionally biased region" description="Polar residues" evidence="7">
    <location>
        <begin position="1"/>
        <end position="10"/>
    </location>
</feature>
<dbReference type="EMBL" id="GG738877">
    <property type="protein sequence ID" value="EFC42877.1"/>
    <property type="molecule type" value="Genomic_DNA"/>
</dbReference>
<dbReference type="KEGG" id="ngr:NAEGRDRAFT_69249"/>
<protein>
    <submittedName>
        <fullName evidence="8">Predicted protein</fullName>
    </submittedName>
</protein>
<organism evidence="9">
    <name type="scientific">Naegleria gruberi</name>
    <name type="common">Amoeba</name>
    <dbReference type="NCBI Taxonomy" id="5762"/>
    <lineage>
        <taxon>Eukaryota</taxon>
        <taxon>Discoba</taxon>
        <taxon>Heterolobosea</taxon>
        <taxon>Tetramitia</taxon>
        <taxon>Eutetramitia</taxon>
        <taxon>Vahlkampfiidae</taxon>
        <taxon>Naegleria</taxon>
    </lineage>
</organism>
<dbReference type="OrthoDB" id="546383at2759"/>
<accession>D2VK29</accession>
<dbReference type="PANTHER" id="PTHR20899">
    <property type="entry name" value="PIERCE HOMOLOG"/>
    <property type="match status" value="1"/>
</dbReference>
<evidence type="ECO:0000256" key="6">
    <source>
        <dbReference type="ARBA" id="ARBA00038014"/>
    </source>
</evidence>